<dbReference type="VEuPathDB" id="MicrosporidiaDB:NAPIS_ORF01054"/>
<reference evidence="1 2" key="1">
    <citation type="journal article" date="2013" name="BMC Genomics">
        <title>Genome sequencing and comparative genomics of honey bee microsporidia, Nosema apis reveal novel insights into host-parasite interactions.</title>
        <authorList>
            <person name="Chen Yp."/>
            <person name="Pettis J.S."/>
            <person name="Zhao Y."/>
            <person name="Liu X."/>
            <person name="Tallon L.J."/>
            <person name="Sadzewicz L.D."/>
            <person name="Li R."/>
            <person name="Zheng H."/>
            <person name="Huang S."/>
            <person name="Zhang X."/>
            <person name="Hamilton M.C."/>
            <person name="Pernal S.F."/>
            <person name="Melathopoulos A.P."/>
            <person name="Yan X."/>
            <person name="Evans J.D."/>
        </authorList>
    </citation>
    <scope>NUCLEOTIDE SEQUENCE [LARGE SCALE GENOMIC DNA]</scope>
    <source>
        <strain evidence="1 2">BRL 01</strain>
    </source>
</reference>
<dbReference type="HOGENOM" id="CLU_1960199_0_0_1"/>
<evidence type="ECO:0000313" key="1">
    <source>
        <dbReference type="EMBL" id="EQB61377.1"/>
    </source>
</evidence>
<keyword evidence="2" id="KW-1185">Reference proteome</keyword>
<dbReference type="Proteomes" id="UP000053780">
    <property type="component" value="Unassembled WGS sequence"/>
</dbReference>
<dbReference type="EMBL" id="KE647145">
    <property type="protein sequence ID" value="EQB61377.1"/>
    <property type="molecule type" value="Genomic_DNA"/>
</dbReference>
<proteinExistence type="predicted"/>
<sequence>MHENIYESKSYRILAYVKNNIGTQITINKCLEIKSTTLTLKGFTRTDSFYFPKLVLHKSNNILHLLIIERCSININRLLKNIFPTFFKILGEQFDIYKYIPNIFEHVFIEEDDIFENELILSDEDLIF</sequence>
<evidence type="ECO:0000313" key="2">
    <source>
        <dbReference type="Proteomes" id="UP000053780"/>
    </source>
</evidence>
<organism evidence="1 2">
    <name type="scientific">Vairimorpha apis BRL 01</name>
    <dbReference type="NCBI Taxonomy" id="1037528"/>
    <lineage>
        <taxon>Eukaryota</taxon>
        <taxon>Fungi</taxon>
        <taxon>Fungi incertae sedis</taxon>
        <taxon>Microsporidia</taxon>
        <taxon>Nosematidae</taxon>
        <taxon>Vairimorpha</taxon>
    </lineage>
</organism>
<gene>
    <name evidence="1" type="ORF">NAPIS_ORF01054</name>
</gene>
<accession>T0L1G0</accession>
<protein>
    <submittedName>
        <fullName evidence="1">Uncharacterized protein</fullName>
    </submittedName>
</protein>
<name>T0L1G0_9MICR</name>
<dbReference type="AlphaFoldDB" id="T0L1G0"/>